<comment type="similarity">
    <text evidence="1">Belongs to the P-Pant transferase superfamily. Gsp/Sfp/HetI/AcpT family.</text>
</comment>
<dbReference type="GO" id="GO:0016740">
    <property type="term" value="F:transferase activity"/>
    <property type="evidence" value="ECO:0007669"/>
    <property type="project" value="UniProtKB-KW"/>
</dbReference>
<dbReference type="InterPro" id="IPR008278">
    <property type="entry name" value="4-PPantetheinyl_Trfase_dom"/>
</dbReference>
<dbReference type="Pfam" id="PF01648">
    <property type="entry name" value="ACPS"/>
    <property type="match status" value="1"/>
</dbReference>
<gene>
    <name evidence="4" type="ORF">ACFP4F_32995</name>
</gene>
<keyword evidence="5" id="KW-1185">Reference proteome</keyword>
<accession>A0ABW1MVG5</accession>
<comment type="caution">
    <text evidence="4">The sequence shown here is derived from an EMBL/GenBank/DDBJ whole genome shotgun (WGS) entry which is preliminary data.</text>
</comment>
<dbReference type="Proteomes" id="UP001596139">
    <property type="component" value="Unassembled WGS sequence"/>
</dbReference>
<evidence type="ECO:0000313" key="5">
    <source>
        <dbReference type="Proteomes" id="UP001596139"/>
    </source>
</evidence>
<evidence type="ECO:0000256" key="1">
    <source>
        <dbReference type="ARBA" id="ARBA00010990"/>
    </source>
</evidence>
<dbReference type="SUPFAM" id="SSF56214">
    <property type="entry name" value="4'-phosphopantetheinyl transferase"/>
    <property type="match status" value="2"/>
</dbReference>
<dbReference type="PANTHER" id="PTHR12215">
    <property type="entry name" value="PHOSPHOPANTETHEINE TRANSFERASE"/>
    <property type="match status" value="1"/>
</dbReference>
<evidence type="ECO:0000256" key="2">
    <source>
        <dbReference type="ARBA" id="ARBA00022679"/>
    </source>
</evidence>
<feature type="domain" description="4'-phosphopantetheinyl transferase" evidence="3">
    <location>
        <begin position="98"/>
        <end position="191"/>
    </location>
</feature>
<name>A0ABW1MVG5_9ACTN</name>
<evidence type="ECO:0000313" key="4">
    <source>
        <dbReference type="EMBL" id="MFC6067337.1"/>
    </source>
</evidence>
<sequence>MDVWLVDLDGGGGLEARPTEAERRRATAFTDVASARRFLRSRLAVRDLLGRRLGVSPARLRVAYTASGKPYLPDHPEQHISWSRSGRLLLAGADDGGPVGVDIERLRPVPAALDVLAAVYPALPATADPAAFLPAWTLLEAAVKATGRGLARGAAEVGLALGPGSTVTLRGISGHGPGAWHGRTELLPARDGLPAAVTAVVSRLRKDERLRKEEK</sequence>
<reference evidence="5" key="1">
    <citation type="journal article" date="2019" name="Int. J. Syst. Evol. Microbiol.">
        <title>The Global Catalogue of Microorganisms (GCM) 10K type strain sequencing project: providing services to taxonomists for standard genome sequencing and annotation.</title>
        <authorList>
            <consortium name="The Broad Institute Genomics Platform"/>
            <consortium name="The Broad Institute Genome Sequencing Center for Infectious Disease"/>
            <person name="Wu L."/>
            <person name="Ma J."/>
        </authorList>
    </citation>
    <scope>NUCLEOTIDE SEQUENCE [LARGE SCALE GENOMIC DNA]</scope>
    <source>
        <strain evidence="5">CGMCC 1.15180</strain>
    </source>
</reference>
<dbReference type="Gene3D" id="3.90.470.20">
    <property type="entry name" value="4'-phosphopantetheinyl transferase domain"/>
    <property type="match status" value="1"/>
</dbReference>
<keyword evidence="2 4" id="KW-0808">Transferase</keyword>
<protein>
    <submittedName>
        <fullName evidence="4">4'-phosphopantetheinyl transferase family protein</fullName>
    </submittedName>
</protein>
<dbReference type="RefSeq" id="WP_157848892.1">
    <property type="nucleotide sequence ID" value="NZ_JBHSPX010000012.1"/>
</dbReference>
<dbReference type="PANTHER" id="PTHR12215:SF10">
    <property type="entry name" value="L-AMINOADIPATE-SEMIALDEHYDE DEHYDROGENASE-PHOSPHOPANTETHEINYL TRANSFERASE"/>
    <property type="match status" value="1"/>
</dbReference>
<organism evidence="4 5">
    <name type="scientific">Streptomyces ochraceiscleroticus</name>
    <dbReference type="NCBI Taxonomy" id="47761"/>
    <lineage>
        <taxon>Bacteria</taxon>
        <taxon>Bacillati</taxon>
        <taxon>Actinomycetota</taxon>
        <taxon>Actinomycetes</taxon>
        <taxon>Kitasatosporales</taxon>
        <taxon>Streptomycetaceae</taxon>
        <taxon>Streptomyces</taxon>
    </lineage>
</organism>
<dbReference type="EMBL" id="JBHSPX010000012">
    <property type="protein sequence ID" value="MFC6067337.1"/>
    <property type="molecule type" value="Genomic_DNA"/>
</dbReference>
<dbReference type="InterPro" id="IPR037143">
    <property type="entry name" value="4-PPantetheinyl_Trfase_dom_sf"/>
</dbReference>
<proteinExistence type="inferred from homology"/>
<dbReference type="InterPro" id="IPR050559">
    <property type="entry name" value="P-Pant_transferase_sf"/>
</dbReference>
<evidence type="ECO:0000259" key="3">
    <source>
        <dbReference type="Pfam" id="PF01648"/>
    </source>
</evidence>